<evidence type="ECO:0000313" key="3">
    <source>
        <dbReference type="Proteomes" id="UP000635387"/>
    </source>
</evidence>
<feature type="domain" description="HTH cro/C1-type" evidence="1">
    <location>
        <begin position="31"/>
        <end position="86"/>
    </location>
</feature>
<dbReference type="PROSITE" id="PS50943">
    <property type="entry name" value="HTH_CROC1"/>
    <property type="match status" value="1"/>
</dbReference>
<evidence type="ECO:0000313" key="2">
    <source>
        <dbReference type="EMBL" id="GHH06038.1"/>
    </source>
</evidence>
<dbReference type="SMART" id="SM00530">
    <property type="entry name" value="HTH_XRE"/>
    <property type="match status" value="1"/>
</dbReference>
<keyword evidence="3" id="KW-1185">Reference proteome</keyword>
<dbReference type="SUPFAM" id="SSF47413">
    <property type="entry name" value="lambda repressor-like DNA-binding domains"/>
    <property type="match status" value="1"/>
</dbReference>
<proteinExistence type="predicted"/>
<dbReference type="InterPro" id="IPR043917">
    <property type="entry name" value="DUF5753"/>
</dbReference>
<dbReference type="Proteomes" id="UP000635387">
    <property type="component" value="Unassembled WGS sequence"/>
</dbReference>
<dbReference type="InterPro" id="IPR010982">
    <property type="entry name" value="Lambda_DNA-bd_dom_sf"/>
</dbReference>
<comment type="caution">
    <text evidence="2">The sequence shown here is derived from an EMBL/GenBank/DDBJ whole genome shotgun (WGS) entry which is preliminary data.</text>
</comment>
<dbReference type="CDD" id="cd00093">
    <property type="entry name" value="HTH_XRE"/>
    <property type="match status" value="1"/>
</dbReference>
<dbReference type="Gene3D" id="1.10.260.40">
    <property type="entry name" value="lambda repressor-like DNA-binding domains"/>
    <property type="match status" value="1"/>
</dbReference>
<gene>
    <name evidence="2" type="ORF">GCM10017790_10810</name>
</gene>
<evidence type="ECO:0000259" key="1">
    <source>
        <dbReference type="PROSITE" id="PS50943"/>
    </source>
</evidence>
<accession>A0ABQ3L5N5</accession>
<dbReference type="InterPro" id="IPR001387">
    <property type="entry name" value="Cro/C1-type_HTH"/>
</dbReference>
<name>A0ABQ3L5N5_9PSEU</name>
<dbReference type="Pfam" id="PF13560">
    <property type="entry name" value="HTH_31"/>
    <property type="match status" value="1"/>
</dbReference>
<organism evidence="2 3">
    <name type="scientific">Amycolatopsis oliviviridis</name>
    <dbReference type="NCBI Taxonomy" id="1471590"/>
    <lineage>
        <taxon>Bacteria</taxon>
        <taxon>Bacillati</taxon>
        <taxon>Actinomycetota</taxon>
        <taxon>Actinomycetes</taxon>
        <taxon>Pseudonocardiales</taxon>
        <taxon>Pseudonocardiaceae</taxon>
        <taxon>Amycolatopsis</taxon>
    </lineage>
</organism>
<dbReference type="Pfam" id="PF19054">
    <property type="entry name" value="DUF5753"/>
    <property type="match status" value="1"/>
</dbReference>
<reference evidence="3" key="1">
    <citation type="journal article" date="2019" name="Int. J. Syst. Evol. Microbiol.">
        <title>The Global Catalogue of Microorganisms (GCM) 10K type strain sequencing project: providing services to taxonomists for standard genome sequencing and annotation.</title>
        <authorList>
            <consortium name="The Broad Institute Genomics Platform"/>
            <consortium name="The Broad Institute Genome Sequencing Center for Infectious Disease"/>
            <person name="Wu L."/>
            <person name="Ma J."/>
        </authorList>
    </citation>
    <scope>NUCLEOTIDE SEQUENCE [LARGE SCALE GENOMIC DNA]</scope>
    <source>
        <strain evidence="3">CGMCC 4.7683</strain>
    </source>
</reference>
<dbReference type="EMBL" id="BNAY01000001">
    <property type="protein sequence ID" value="GHH06038.1"/>
    <property type="molecule type" value="Genomic_DNA"/>
</dbReference>
<sequence>MVALSKRPLRDGDFVSTVNPTAVKRWIALEMKRLREAAGYDRATAAERIGKATTVIAHIETMRNLPAPADLEILLNFYGVPDRAPFFLDMTRRAKRGRDWWFKFNRAVPEWFTLYLGLETGAARINTVDLNALPGLFQTRDYARAIMLEGRKWSSEAELEAMVDLRMARQEILDRPEDAPQIWSILDESVLRRQIGGPAVMREQLQHLIDLSERPKIDIQVLPFSAGAHGASDGMFVILTYPPEFRGDPGTVYVENRREGLYYESAAALLDFRNTFERLQVQAENPQRSRDLIRDLVKELDVH</sequence>
<protein>
    <submittedName>
        <fullName evidence="2">Transcriptional regulator</fullName>
    </submittedName>
</protein>